<comment type="cofactor">
    <cofactor evidence="1">
        <name>Mg(2+)</name>
        <dbReference type="ChEBI" id="CHEBI:18420"/>
    </cofactor>
</comment>
<dbReference type="GeneID" id="77006561"/>
<organism evidence="13 14">
    <name type="scientific">Paenibacillus macerans</name>
    <name type="common">Bacillus macerans</name>
    <dbReference type="NCBI Taxonomy" id="44252"/>
    <lineage>
        <taxon>Bacteria</taxon>
        <taxon>Bacillati</taxon>
        <taxon>Bacillota</taxon>
        <taxon>Bacilli</taxon>
        <taxon>Bacillales</taxon>
        <taxon>Paenibacillaceae</taxon>
        <taxon>Paenibacillus</taxon>
    </lineage>
</organism>
<keyword evidence="4 13" id="KW-0548">Nucleotidyltransferase</keyword>
<dbReference type="InterPro" id="IPR043519">
    <property type="entry name" value="NT_sf"/>
</dbReference>
<proteinExistence type="inferred from homology"/>
<dbReference type="RefSeq" id="WP_036622005.1">
    <property type="nucleotide sequence ID" value="NZ_JBDLZH010000005.1"/>
</dbReference>
<evidence type="ECO:0000256" key="4">
    <source>
        <dbReference type="ARBA" id="ARBA00022695"/>
    </source>
</evidence>
<dbReference type="Gene3D" id="3.30.460.10">
    <property type="entry name" value="Beta Polymerase, domain 2"/>
    <property type="match status" value="1"/>
</dbReference>
<dbReference type="NCBIfam" id="NF009814">
    <property type="entry name" value="PRK13299.1"/>
    <property type="match status" value="1"/>
</dbReference>
<dbReference type="Pfam" id="PF01743">
    <property type="entry name" value="PolyA_pol"/>
    <property type="match status" value="1"/>
</dbReference>
<keyword evidence="5" id="KW-0479">Metal-binding</keyword>
<evidence type="ECO:0000256" key="3">
    <source>
        <dbReference type="ARBA" id="ARBA00022694"/>
    </source>
</evidence>
<dbReference type="GO" id="GO:0000166">
    <property type="term" value="F:nucleotide binding"/>
    <property type="evidence" value="ECO:0007669"/>
    <property type="project" value="UniProtKB-KW"/>
</dbReference>
<dbReference type="InterPro" id="IPR050264">
    <property type="entry name" value="Bact_CCA-adding_enz_type3_sf"/>
</dbReference>
<keyword evidence="7" id="KW-0460">Magnesium</keyword>
<reference evidence="13 14" key="1">
    <citation type="submission" date="2014-04" db="EMBL/GenBank/DDBJ databases">
        <authorList>
            <person name="Bishop-Lilly K.A."/>
            <person name="Broomall S.M."/>
            <person name="Chain P.S."/>
            <person name="Chertkov O."/>
            <person name="Coyne S.R."/>
            <person name="Daligault H.E."/>
            <person name="Davenport K.W."/>
            <person name="Erkkila T."/>
            <person name="Frey K.G."/>
            <person name="Gibbons H.S."/>
            <person name="Gu W."/>
            <person name="Jaissle J."/>
            <person name="Johnson S.L."/>
            <person name="Koroleva G.I."/>
            <person name="Ladner J.T."/>
            <person name="Lo C.-C."/>
            <person name="Minogue T.D."/>
            <person name="Munk C."/>
            <person name="Palacios G.F."/>
            <person name="Redden C.L."/>
            <person name="Rosenzweig C.N."/>
            <person name="Scholz M.B."/>
            <person name="Teshima H."/>
            <person name="Xu Y."/>
        </authorList>
    </citation>
    <scope>NUCLEOTIDE SEQUENCE [LARGE SCALE GENOMIC DNA]</scope>
    <source>
        <strain evidence="13 14">8244</strain>
    </source>
</reference>
<keyword evidence="6" id="KW-0547">Nucleotide-binding</keyword>
<feature type="domain" description="tRNA nucleotidyltransferase/poly(A) polymerase RNA and SrmB- binding" evidence="11">
    <location>
        <begin position="176"/>
        <end position="231"/>
    </location>
</feature>
<dbReference type="Pfam" id="PF12627">
    <property type="entry name" value="PolyA_pol_RNAbd"/>
    <property type="match status" value="1"/>
</dbReference>
<comment type="caution">
    <text evidence="13">The sequence shown here is derived from an EMBL/GenBank/DDBJ whole genome shotgun (WGS) entry which is preliminary data.</text>
</comment>
<dbReference type="InterPro" id="IPR002646">
    <property type="entry name" value="PolA_pol_head_dom"/>
</dbReference>
<dbReference type="OrthoDB" id="9805698at2"/>
<dbReference type="Pfam" id="PF13735">
    <property type="entry name" value="tRNA_NucTran2_2"/>
    <property type="match status" value="1"/>
</dbReference>
<dbReference type="GO" id="GO:0008033">
    <property type="term" value="P:tRNA processing"/>
    <property type="evidence" value="ECO:0007669"/>
    <property type="project" value="UniProtKB-KW"/>
</dbReference>
<keyword evidence="2 9" id="KW-0808">Transferase</keyword>
<sequence>MNRWTQVDPLMVNQGEMVLHTLLERGFQAFFVGGCVRDELMGRPVHDMDIATSAKPEDVVAVFERTVPTGIEHGTVTVLMDDYAFEVTTFRKESQYEDHRRPASVEFVDAVNEDLLRRDFTMNAIARDIDGALIDPYGGQSDIKRGLIRCVGAAEERFEEDALRMLRAVRFASVFGFRPAKSLWKALLRGKDKLSYIAMERVRTELEKVVLGPRPLRGLALLERSGLLRHVKAALPEAVAGDAEPERQSQARLTRQLLAAAPRRELLTALPELPPEPQALRWSLLLQALGTGGEDVIPLMKRWTFPNKAAEETAAIVRFDEAWRRAGAEERDAASLRRRWVVLQVTLGQTAAACWLGRQAAVLAAAPLSEAQRIAERERLDLARRWHGEVRAHALSELAVSGKDVLELTGQKGGPWLGELMKQLLLSVAAGEVHNDKQALLEYVKAGLDVAWKQTD</sequence>
<dbReference type="InterPro" id="IPR032810">
    <property type="entry name" value="CCA-adding_enz_C"/>
</dbReference>
<dbReference type="GO" id="GO:0004810">
    <property type="term" value="F:CCA tRNA nucleotidyltransferase activity"/>
    <property type="evidence" value="ECO:0007669"/>
    <property type="project" value="UniProtKB-EC"/>
</dbReference>
<dbReference type="PANTHER" id="PTHR46173:SF1">
    <property type="entry name" value="CCA TRNA NUCLEOTIDYLTRANSFERASE 1, MITOCHONDRIAL"/>
    <property type="match status" value="1"/>
</dbReference>
<dbReference type="AlphaFoldDB" id="A0A090ZGJ8"/>
<dbReference type="EMBL" id="JMQA01000022">
    <property type="protein sequence ID" value="KFN09513.1"/>
    <property type="molecule type" value="Genomic_DNA"/>
</dbReference>
<feature type="domain" description="Poly A polymerase head" evidence="10">
    <location>
        <begin position="29"/>
        <end position="149"/>
    </location>
</feature>
<accession>A0A090ZGJ8</accession>
<dbReference type="HOGENOM" id="CLU_015961_3_0_9"/>
<keyword evidence="3" id="KW-0819">tRNA processing</keyword>
<feature type="domain" description="CCA-adding enzyme C-terminal" evidence="12">
    <location>
        <begin position="279"/>
        <end position="444"/>
    </location>
</feature>
<evidence type="ECO:0000256" key="9">
    <source>
        <dbReference type="RuleBase" id="RU003953"/>
    </source>
</evidence>
<gene>
    <name evidence="13" type="primary">cca</name>
    <name evidence="13" type="ORF">DJ90_3223</name>
</gene>
<dbReference type="Gene3D" id="1.10.3090.10">
    <property type="entry name" value="cca-adding enzyme, domain 2"/>
    <property type="match status" value="1"/>
</dbReference>
<evidence type="ECO:0000256" key="6">
    <source>
        <dbReference type="ARBA" id="ARBA00022741"/>
    </source>
</evidence>
<dbReference type="GO" id="GO:0046872">
    <property type="term" value="F:metal ion binding"/>
    <property type="evidence" value="ECO:0007669"/>
    <property type="project" value="UniProtKB-KW"/>
</dbReference>
<evidence type="ECO:0000259" key="11">
    <source>
        <dbReference type="Pfam" id="PF12627"/>
    </source>
</evidence>
<evidence type="ECO:0000256" key="5">
    <source>
        <dbReference type="ARBA" id="ARBA00022723"/>
    </source>
</evidence>
<comment type="similarity">
    <text evidence="9">Belongs to the tRNA nucleotidyltransferase/poly(A) polymerase family.</text>
</comment>
<dbReference type="CDD" id="cd05398">
    <property type="entry name" value="NT_ClassII-CCAase"/>
    <property type="match status" value="1"/>
</dbReference>
<evidence type="ECO:0000313" key="14">
    <source>
        <dbReference type="Proteomes" id="UP000029278"/>
    </source>
</evidence>
<keyword evidence="8 9" id="KW-0694">RNA-binding</keyword>
<evidence type="ECO:0000256" key="2">
    <source>
        <dbReference type="ARBA" id="ARBA00022679"/>
    </source>
</evidence>
<evidence type="ECO:0000256" key="7">
    <source>
        <dbReference type="ARBA" id="ARBA00022842"/>
    </source>
</evidence>
<evidence type="ECO:0000313" key="13">
    <source>
        <dbReference type="EMBL" id="KFN09513.1"/>
    </source>
</evidence>
<dbReference type="GO" id="GO:0000049">
    <property type="term" value="F:tRNA binding"/>
    <property type="evidence" value="ECO:0007669"/>
    <property type="project" value="TreeGrafter"/>
</dbReference>
<evidence type="ECO:0000256" key="8">
    <source>
        <dbReference type="ARBA" id="ARBA00022884"/>
    </source>
</evidence>
<dbReference type="Gene3D" id="1.10.246.80">
    <property type="match status" value="1"/>
</dbReference>
<protein>
    <submittedName>
        <fullName evidence="13">CCA-adding enzyme</fullName>
        <ecNumber evidence="13">2.7.7.72</ecNumber>
    </submittedName>
</protein>
<dbReference type="InterPro" id="IPR032828">
    <property type="entry name" value="PolyA_RNA-bd"/>
</dbReference>
<evidence type="ECO:0000259" key="10">
    <source>
        <dbReference type="Pfam" id="PF01743"/>
    </source>
</evidence>
<evidence type="ECO:0000259" key="12">
    <source>
        <dbReference type="Pfam" id="PF13735"/>
    </source>
</evidence>
<dbReference type="PANTHER" id="PTHR46173">
    <property type="entry name" value="CCA TRNA NUCLEOTIDYLTRANSFERASE 1, MITOCHONDRIAL"/>
    <property type="match status" value="1"/>
</dbReference>
<dbReference type="PATRIC" id="fig|44252.3.peg.2359"/>
<dbReference type="Proteomes" id="UP000029278">
    <property type="component" value="Unassembled WGS sequence"/>
</dbReference>
<evidence type="ECO:0000256" key="1">
    <source>
        <dbReference type="ARBA" id="ARBA00001946"/>
    </source>
</evidence>
<dbReference type="SUPFAM" id="SSF81301">
    <property type="entry name" value="Nucleotidyltransferase"/>
    <property type="match status" value="1"/>
</dbReference>
<dbReference type="EC" id="2.7.7.72" evidence="13"/>
<keyword evidence="14" id="KW-1185">Reference proteome</keyword>
<dbReference type="STRING" id="44252.DJ90_3223"/>
<name>A0A090ZGJ8_PAEMA</name>
<dbReference type="SUPFAM" id="SSF81891">
    <property type="entry name" value="Poly A polymerase C-terminal region-like"/>
    <property type="match status" value="1"/>
</dbReference>